<protein>
    <submittedName>
        <fullName evidence="1">Uncharacterized protein</fullName>
    </submittedName>
</protein>
<gene>
    <name evidence="1" type="ORF">TRN7648_00186</name>
</gene>
<evidence type="ECO:0000313" key="1">
    <source>
        <dbReference type="EMBL" id="CUH74989.1"/>
    </source>
</evidence>
<organism evidence="1 2">
    <name type="scientific">Tropicibacter naphthalenivorans</name>
    <dbReference type="NCBI Taxonomy" id="441103"/>
    <lineage>
        <taxon>Bacteria</taxon>
        <taxon>Pseudomonadati</taxon>
        <taxon>Pseudomonadota</taxon>
        <taxon>Alphaproteobacteria</taxon>
        <taxon>Rhodobacterales</taxon>
        <taxon>Roseobacteraceae</taxon>
        <taxon>Tropicibacter</taxon>
    </lineage>
</organism>
<dbReference type="Proteomes" id="UP000054935">
    <property type="component" value="Unassembled WGS sequence"/>
</dbReference>
<dbReference type="EMBL" id="CYSE01000001">
    <property type="protein sequence ID" value="CUH74989.1"/>
    <property type="molecule type" value="Genomic_DNA"/>
</dbReference>
<keyword evidence="2" id="KW-1185">Reference proteome</keyword>
<dbReference type="AlphaFoldDB" id="A0A0P1FZX8"/>
<accession>A0A0P1FZX8</accession>
<reference evidence="1 2" key="1">
    <citation type="submission" date="2015-09" db="EMBL/GenBank/DDBJ databases">
        <authorList>
            <consortium name="Swine Surveillance"/>
        </authorList>
    </citation>
    <scope>NUCLEOTIDE SEQUENCE [LARGE SCALE GENOMIC DNA]</scope>
    <source>
        <strain evidence="1 2">CECT 7648</strain>
    </source>
</reference>
<proteinExistence type="predicted"/>
<name>A0A0P1FZX8_9RHOB</name>
<sequence length="293" mass="33299">MTDRVDAKDDEKIWIAFAGDLKCKPFRRSDVEYFHDQTSQDGLSESVVQELFDMGDEWEAEDFLALHQTLSICDEEQIVLPIWAKEALQDIIIKVVRGEKVIASGKGRGGSENARLKDDYRRYVRYDAVTRVRYYQILGACLFSFLQLPVGLKRLYDGKELPDLGKTLPEAIQHASVSLRGSFSQASEETIRKAYFAKDRGGWLPWFTYRAETLTALGSEVDEGKYLPKGYWMASLKEASNVISGYSDMPSQLSSGIIFPAPDELSLLHMNRCQDYENFADYIEFCANEKGAF</sequence>
<evidence type="ECO:0000313" key="2">
    <source>
        <dbReference type="Proteomes" id="UP000054935"/>
    </source>
</evidence>
<dbReference type="OrthoDB" id="9993026at2"/>
<dbReference type="STRING" id="441103.TRN7648_00186"/>
<dbReference type="RefSeq" id="WP_143595781.1">
    <property type="nucleotide sequence ID" value="NZ_CYSE01000001.1"/>
</dbReference>